<dbReference type="HOGENOM" id="CLU_1960869_0_0_1"/>
<name>A0A0C3DAV8_9AGAM</name>
<dbReference type="GO" id="GO:0004867">
    <property type="term" value="F:serine-type endopeptidase inhibitor activity"/>
    <property type="evidence" value="ECO:0007669"/>
    <property type="project" value="InterPro"/>
</dbReference>
<accession>A0A0C3DAV8</accession>
<dbReference type="InParanoid" id="A0A0C3DAV8"/>
<dbReference type="Pfam" id="PF16850">
    <property type="entry name" value="Inhibitor_I66"/>
    <property type="match status" value="1"/>
</dbReference>
<protein>
    <submittedName>
        <fullName evidence="1">Uncharacterized protein</fullName>
    </submittedName>
</protein>
<proteinExistence type="predicted"/>
<dbReference type="InterPro" id="IPR031755">
    <property type="entry name" value="Inhibitor_I66"/>
</dbReference>
<dbReference type="EMBL" id="KN822179">
    <property type="protein sequence ID" value="KIM53519.1"/>
    <property type="molecule type" value="Genomic_DNA"/>
</dbReference>
<gene>
    <name evidence="1" type="ORF">SCLCIDRAFT_434538</name>
</gene>
<sequence length="137" mass="15204">MTNYLIQTVPDGLYLGYAPDSHRPGGGIPPPPQPIVVLPKGTRATKFGIVQYDDGTYGVDFAVNKDGRLFHWIVSPQHWKITFRPTHDAFTIEEANGHGAWTTPANRNGELQIHVQPLPHVSEEDLPQNVLFKLVTA</sequence>
<keyword evidence="2" id="KW-1185">Reference proteome</keyword>
<dbReference type="Gene3D" id="2.80.10.50">
    <property type="match status" value="1"/>
</dbReference>
<dbReference type="AlphaFoldDB" id="A0A0C3DAV8"/>
<reference evidence="2" key="2">
    <citation type="submission" date="2015-01" db="EMBL/GenBank/DDBJ databases">
        <title>Evolutionary Origins and Diversification of the Mycorrhizal Mutualists.</title>
        <authorList>
            <consortium name="DOE Joint Genome Institute"/>
            <consortium name="Mycorrhizal Genomics Consortium"/>
            <person name="Kohler A."/>
            <person name="Kuo A."/>
            <person name="Nagy L.G."/>
            <person name="Floudas D."/>
            <person name="Copeland A."/>
            <person name="Barry K.W."/>
            <person name="Cichocki N."/>
            <person name="Veneault-Fourrey C."/>
            <person name="LaButti K."/>
            <person name="Lindquist E.A."/>
            <person name="Lipzen A."/>
            <person name="Lundell T."/>
            <person name="Morin E."/>
            <person name="Murat C."/>
            <person name="Riley R."/>
            <person name="Ohm R."/>
            <person name="Sun H."/>
            <person name="Tunlid A."/>
            <person name="Henrissat B."/>
            <person name="Grigoriev I.V."/>
            <person name="Hibbett D.S."/>
            <person name="Martin F."/>
        </authorList>
    </citation>
    <scope>NUCLEOTIDE SEQUENCE [LARGE SCALE GENOMIC DNA]</scope>
    <source>
        <strain evidence="2">Foug A</strain>
    </source>
</reference>
<organism evidence="1 2">
    <name type="scientific">Scleroderma citrinum Foug A</name>
    <dbReference type="NCBI Taxonomy" id="1036808"/>
    <lineage>
        <taxon>Eukaryota</taxon>
        <taxon>Fungi</taxon>
        <taxon>Dikarya</taxon>
        <taxon>Basidiomycota</taxon>
        <taxon>Agaricomycotina</taxon>
        <taxon>Agaricomycetes</taxon>
        <taxon>Agaricomycetidae</taxon>
        <taxon>Boletales</taxon>
        <taxon>Sclerodermatineae</taxon>
        <taxon>Sclerodermataceae</taxon>
        <taxon>Scleroderma</taxon>
    </lineage>
</organism>
<evidence type="ECO:0000313" key="1">
    <source>
        <dbReference type="EMBL" id="KIM53519.1"/>
    </source>
</evidence>
<reference evidence="1 2" key="1">
    <citation type="submission" date="2014-04" db="EMBL/GenBank/DDBJ databases">
        <authorList>
            <consortium name="DOE Joint Genome Institute"/>
            <person name="Kuo A."/>
            <person name="Kohler A."/>
            <person name="Nagy L.G."/>
            <person name="Floudas D."/>
            <person name="Copeland A."/>
            <person name="Barry K.W."/>
            <person name="Cichocki N."/>
            <person name="Veneault-Fourrey C."/>
            <person name="LaButti K."/>
            <person name="Lindquist E.A."/>
            <person name="Lipzen A."/>
            <person name="Lundell T."/>
            <person name="Morin E."/>
            <person name="Murat C."/>
            <person name="Sun H."/>
            <person name="Tunlid A."/>
            <person name="Henrissat B."/>
            <person name="Grigoriev I.V."/>
            <person name="Hibbett D.S."/>
            <person name="Martin F."/>
            <person name="Nordberg H.P."/>
            <person name="Cantor M.N."/>
            <person name="Hua S.X."/>
        </authorList>
    </citation>
    <scope>NUCLEOTIDE SEQUENCE [LARGE SCALE GENOMIC DNA]</scope>
    <source>
        <strain evidence="1 2">Foug A</strain>
    </source>
</reference>
<dbReference type="Proteomes" id="UP000053989">
    <property type="component" value="Unassembled WGS sequence"/>
</dbReference>
<evidence type="ECO:0000313" key="2">
    <source>
        <dbReference type="Proteomes" id="UP000053989"/>
    </source>
</evidence>
<dbReference type="OrthoDB" id="2617440at2759"/>